<dbReference type="AlphaFoldDB" id="X0U9W4"/>
<reference evidence="10" key="1">
    <citation type="journal article" date="2014" name="Front. Microbiol.">
        <title>High frequency of phylogenetically diverse reductive dehalogenase-homologous genes in deep subseafloor sedimentary metagenomes.</title>
        <authorList>
            <person name="Kawai M."/>
            <person name="Futagami T."/>
            <person name="Toyoda A."/>
            <person name="Takaki Y."/>
            <person name="Nishi S."/>
            <person name="Hori S."/>
            <person name="Arai W."/>
            <person name="Tsubouchi T."/>
            <person name="Morono Y."/>
            <person name="Uchiyama I."/>
            <person name="Ito T."/>
            <person name="Fujiyama A."/>
            <person name="Inagaki F."/>
            <person name="Takami H."/>
        </authorList>
    </citation>
    <scope>NUCLEOTIDE SEQUENCE</scope>
    <source>
        <strain evidence="10">Expedition CK06-06</strain>
    </source>
</reference>
<dbReference type="PANTHER" id="PTHR10055:SF1">
    <property type="entry name" value="TRYPTOPHAN--TRNA LIGASE, CYTOPLASMIC"/>
    <property type="match status" value="1"/>
</dbReference>
<proteinExistence type="inferred from homology"/>
<evidence type="ECO:0000256" key="3">
    <source>
        <dbReference type="ARBA" id="ARBA00022598"/>
    </source>
</evidence>
<keyword evidence="6" id="KW-0648">Protein biosynthesis</keyword>
<dbReference type="GO" id="GO:0004830">
    <property type="term" value="F:tryptophan-tRNA ligase activity"/>
    <property type="evidence" value="ECO:0007669"/>
    <property type="project" value="UniProtKB-EC"/>
</dbReference>
<evidence type="ECO:0000256" key="7">
    <source>
        <dbReference type="ARBA" id="ARBA00023146"/>
    </source>
</evidence>
<dbReference type="EC" id="6.1.1.2" evidence="2"/>
<protein>
    <recommendedName>
        <fullName evidence="2">tryptophan--tRNA ligase</fullName>
        <ecNumber evidence="2">6.1.1.2</ecNumber>
    </recommendedName>
    <alternativeName>
        <fullName evidence="8">Tryptophanyl-tRNA synthetase</fullName>
    </alternativeName>
</protein>
<evidence type="ECO:0000256" key="4">
    <source>
        <dbReference type="ARBA" id="ARBA00022741"/>
    </source>
</evidence>
<dbReference type="GO" id="GO:0005524">
    <property type="term" value="F:ATP binding"/>
    <property type="evidence" value="ECO:0007669"/>
    <property type="project" value="UniProtKB-KW"/>
</dbReference>
<dbReference type="PROSITE" id="PS00178">
    <property type="entry name" value="AA_TRNA_LIGASE_I"/>
    <property type="match status" value="1"/>
</dbReference>
<dbReference type="InterPro" id="IPR014729">
    <property type="entry name" value="Rossmann-like_a/b/a_fold"/>
</dbReference>
<keyword evidence="4" id="KW-0547">Nucleotide-binding</keyword>
<keyword evidence="7" id="KW-0030">Aminoacyl-tRNA synthetase</keyword>
<dbReference type="SUPFAM" id="SSF52374">
    <property type="entry name" value="Nucleotidylyl transferase"/>
    <property type="match status" value="1"/>
</dbReference>
<dbReference type="Gene3D" id="3.40.50.620">
    <property type="entry name" value="HUPs"/>
    <property type="match status" value="1"/>
</dbReference>
<comment type="catalytic activity">
    <reaction evidence="9">
        <text>tRNA(Trp) + L-tryptophan + ATP = L-tryptophyl-tRNA(Trp) + AMP + diphosphate + H(+)</text>
        <dbReference type="Rhea" id="RHEA:24080"/>
        <dbReference type="Rhea" id="RHEA-COMP:9671"/>
        <dbReference type="Rhea" id="RHEA-COMP:9705"/>
        <dbReference type="ChEBI" id="CHEBI:15378"/>
        <dbReference type="ChEBI" id="CHEBI:30616"/>
        <dbReference type="ChEBI" id="CHEBI:33019"/>
        <dbReference type="ChEBI" id="CHEBI:57912"/>
        <dbReference type="ChEBI" id="CHEBI:78442"/>
        <dbReference type="ChEBI" id="CHEBI:78535"/>
        <dbReference type="ChEBI" id="CHEBI:456215"/>
        <dbReference type="EC" id="6.1.1.2"/>
    </reaction>
</comment>
<dbReference type="PRINTS" id="PR01039">
    <property type="entry name" value="TRNASYNTHTRP"/>
</dbReference>
<evidence type="ECO:0000256" key="5">
    <source>
        <dbReference type="ARBA" id="ARBA00022840"/>
    </source>
</evidence>
<sequence length="370" mass="43459">MKVTPWKVEGKVDYNKLIKEFGVQSLNENLLNRLKKHTKDLHFLLRRKIFFAHRDFDWILDEYEKGNKFFLYTGRAPSGDIHIGHLLPWVFTKWLQDKFKVDLWFQFPDEEKFLLDKKLTLKDTEKYFYENALDVIALGFNSKKTHFLVDTMHADLMYKHACRVAKKITFSTAKAAFGFNNQTNIGLIFYTSMQAVPAFLPSVLKKKNIPCLIPLGIDQDTHFRVSRDVMPKLGYYKPGILHCMFLPGLHGAEGKMSASIRESTIYTTDKPKDVERKIKKYAFSGGQATVKEHKERGGNPDVDVSYQWLRMFFEPNDMKLKRIYDDYKSGNLLTSELKEILIKKINKFLKQHQKNRIRAKKKLKRFIIKD</sequence>
<accession>X0U9W4</accession>
<dbReference type="Gene3D" id="1.10.240.10">
    <property type="entry name" value="Tyrosyl-Transfer RNA Synthetase"/>
    <property type="match status" value="1"/>
</dbReference>
<dbReference type="InterPro" id="IPR002306">
    <property type="entry name" value="Trp-tRNA-ligase"/>
</dbReference>
<evidence type="ECO:0000256" key="9">
    <source>
        <dbReference type="ARBA" id="ARBA00049929"/>
    </source>
</evidence>
<evidence type="ECO:0000256" key="6">
    <source>
        <dbReference type="ARBA" id="ARBA00022917"/>
    </source>
</evidence>
<evidence type="ECO:0000256" key="8">
    <source>
        <dbReference type="ARBA" id="ARBA00030268"/>
    </source>
</evidence>
<dbReference type="GO" id="GO:0005737">
    <property type="term" value="C:cytoplasm"/>
    <property type="evidence" value="ECO:0007669"/>
    <property type="project" value="TreeGrafter"/>
</dbReference>
<keyword evidence="5" id="KW-0067">ATP-binding</keyword>
<evidence type="ECO:0000256" key="2">
    <source>
        <dbReference type="ARBA" id="ARBA00013161"/>
    </source>
</evidence>
<dbReference type="Pfam" id="PF00579">
    <property type="entry name" value="tRNA-synt_1b"/>
    <property type="match status" value="1"/>
</dbReference>
<evidence type="ECO:0000313" key="10">
    <source>
        <dbReference type="EMBL" id="GAF85285.1"/>
    </source>
</evidence>
<gene>
    <name evidence="10" type="ORF">S01H1_04656</name>
</gene>
<evidence type="ECO:0000256" key="1">
    <source>
        <dbReference type="ARBA" id="ARBA00005594"/>
    </source>
</evidence>
<dbReference type="InterPro" id="IPR001412">
    <property type="entry name" value="aa-tRNA-synth_I_CS"/>
</dbReference>
<dbReference type="FunFam" id="1.10.240.10:FF:000007">
    <property type="entry name" value="Tryptophan--tRNA ligase"/>
    <property type="match status" value="1"/>
</dbReference>
<dbReference type="PANTHER" id="PTHR10055">
    <property type="entry name" value="TRYPTOPHANYL-TRNA SYNTHETASE"/>
    <property type="match status" value="1"/>
</dbReference>
<keyword evidence="3" id="KW-0436">Ligase</keyword>
<dbReference type="InterPro" id="IPR002305">
    <property type="entry name" value="aa-tRNA-synth_Ic"/>
</dbReference>
<dbReference type="EMBL" id="BARS01002446">
    <property type="protein sequence ID" value="GAF85285.1"/>
    <property type="molecule type" value="Genomic_DNA"/>
</dbReference>
<organism evidence="10">
    <name type="scientific">marine sediment metagenome</name>
    <dbReference type="NCBI Taxonomy" id="412755"/>
    <lineage>
        <taxon>unclassified sequences</taxon>
        <taxon>metagenomes</taxon>
        <taxon>ecological metagenomes</taxon>
    </lineage>
</organism>
<dbReference type="NCBIfam" id="TIGR00233">
    <property type="entry name" value="trpS"/>
    <property type="match status" value="1"/>
</dbReference>
<comment type="caution">
    <text evidence="10">The sequence shown here is derived from an EMBL/GenBank/DDBJ whole genome shotgun (WGS) entry which is preliminary data.</text>
</comment>
<dbReference type="NCBIfam" id="NF008927">
    <property type="entry name" value="PRK12285.1-4"/>
    <property type="match status" value="1"/>
</dbReference>
<name>X0U9W4_9ZZZZ</name>
<comment type="similarity">
    <text evidence="1">Belongs to the class-I aminoacyl-tRNA synthetase family.</text>
</comment>
<dbReference type="GO" id="GO:0006436">
    <property type="term" value="P:tryptophanyl-tRNA aminoacylation"/>
    <property type="evidence" value="ECO:0007669"/>
    <property type="project" value="InterPro"/>
</dbReference>